<comment type="caution">
    <text evidence="1">The sequence shown here is derived from an EMBL/GenBank/DDBJ whole genome shotgun (WGS) entry which is preliminary data.</text>
</comment>
<dbReference type="Proteomes" id="UP000324800">
    <property type="component" value="Unassembled WGS sequence"/>
</dbReference>
<dbReference type="OrthoDB" id="7477068at2759"/>
<name>A0A5J4X7N1_9EUKA</name>
<organism evidence="1 2">
    <name type="scientific">Streblomastix strix</name>
    <dbReference type="NCBI Taxonomy" id="222440"/>
    <lineage>
        <taxon>Eukaryota</taxon>
        <taxon>Metamonada</taxon>
        <taxon>Preaxostyla</taxon>
        <taxon>Oxymonadida</taxon>
        <taxon>Streblomastigidae</taxon>
        <taxon>Streblomastix</taxon>
    </lineage>
</organism>
<gene>
    <name evidence="1" type="ORF">EZS28_001411</name>
</gene>
<accession>A0A5J4X7N1</accession>
<evidence type="ECO:0000313" key="2">
    <source>
        <dbReference type="Proteomes" id="UP000324800"/>
    </source>
</evidence>
<reference evidence="1 2" key="1">
    <citation type="submission" date="2019-03" db="EMBL/GenBank/DDBJ databases">
        <title>Single cell metagenomics reveals metabolic interactions within the superorganism composed of flagellate Streblomastix strix and complex community of Bacteroidetes bacteria on its surface.</title>
        <authorList>
            <person name="Treitli S.C."/>
            <person name="Kolisko M."/>
            <person name="Husnik F."/>
            <person name="Keeling P."/>
            <person name="Hampl V."/>
        </authorList>
    </citation>
    <scope>NUCLEOTIDE SEQUENCE [LARGE SCALE GENOMIC DNA]</scope>
    <source>
        <strain evidence="1">ST1C</strain>
    </source>
</reference>
<dbReference type="EMBL" id="SNRW01000145">
    <property type="protein sequence ID" value="KAA6403053.1"/>
    <property type="molecule type" value="Genomic_DNA"/>
</dbReference>
<sequence>MIEIDDIWNFDESSLQKHDGKSRRVINKRSMKVVYRQTIKQQRNTTFTVCCSGRGDMLKAQVIVQEKSILPEFKRLNEDLFIVVQNDCGWQTIATFDDYMVNCVLPEIAHRRENNGVSTRSLLLLYSRASRMNRNITNKAIELKYIFSPSTHILHAFFNHSTVVSFHH</sequence>
<dbReference type="AlphaFoldDB" id="A0A5J4X7N1"/>
<evidence type="ECO:0008006" key="3">
    <source>
        <dbReference type="Google" id="ProtNLM"/>
    </source>
</evidence>
<proteinExistence type="predicted"/>
<protein>
    <recommendedName>
        <fullName evidence="3">DDE-1 domain-containing protein</fullName>
    </recommendedName>
</protein>
<evidence type="ECO:0000313" key="1">
    <source>
        <dbReference type="EMBL" id="KAA6403053.1"/>
    </source>
</evidence>